<evidence type="ECO:0000313" key="2">
    <source>
        <dbReference type="EMBL" id="OYR55205.1"/>
    </source>
</evidence>
<dbReference type="RefSeq" id="WP_094533464.1">
    <property type="nucleotide sequence ID" value="NZ_NHPJ01000107.1"/>
</dbReference>
<proteinExistence type="predicted"/>
<sequence>MPSRRALLGRLATVGLLGTSAAGVSSGSTAAAAAPTDAIPPVDGDTVATAVVDPAAVQTVGLPEPWSARLSAATACADVSLDDVNSVTGSLALSQDGPEGAVVVRGSFDPDDLSAAVERRGRWSATRTRRGGRTVRRLRARGEPYAVAVTRNALVVGHAPTVDRAGSHVDAAVDRVDGSGADDPLARYGSLPAIASGDAAVYADLGEAGRTRLESALSGAPAALRASVEAAGSIGVALDGDAGRGDEAGLRYAATLDPTRLTRERLRRLSGGVDAEGALDGAAVRLRGRTVVVDATPTREELFAVHDDILSGRDDFPSNRDGSAPDRNGPATDDAGFESGR</sequence>
<dbReference type="PROSITE" id="PS51318">
    <property type="entry name" value="TAT"/>
    <property type="match status" value="1"/>
</dbReference>
<feature type="region of interest" description="Disordered" evidence="1">
    <location>
        <begin position="313"/>
        <end position="341"/>
    </location>
</feature>
<accession>A0A256IF78</accession>
<dbReference type="EMBL" id="NHPJ01000107">
    <property type="protein sequence ID" value="OYR55205.1"/>
    <property type="molecule type" value="Genomic_DNA"/>
</dbReference>
<dbReference type="InterPro" id="IPR006311">
    <property type="entry name" value="TAT_signal"/>
</dbReference>
<name>A0A256IF78_9EURY</name>
<keyword evidence="3" id="KW-1185">Reference proteome</keyword>
<protein>
    <submittedName>
        <fullName evidence="2">Uncharacterized protein</fullName>
    </submittedName>
</protein>
<dbReference type="OrthoDB" id="331492at2157"/>
<reference evidence="2 3" key="1">
    <citation type="journal article" date="2014" name="Front. Microbiol.">
        <title>Population and genomic analysis of the genus Halorubrum.</title>
        <authorList>
            <person name="Fullmer M.S."/>
            <person name="Soucy S.M."/>
            <person name="Swithers K.S."/>
            <person name="Makkay A.M."/>
            <person name="Wheeler R."/>
            <person name="Ventosa A."/>
            <person name="Gogarten J.P."/>
            <person name="Papke R.T."/>
        </authorList>
    </citation>
    <scope>NUCLEOTIDE SEQUENCE [LARGE SCALE GENOMIC DNA]</scope>
    <source>
        <strain evidence="2 3">Cb34</strain>
    </source>
</reference>
<dbReference type="AlphaFoldDB" id="A0A256IF78"/>
<evidence type="ECO:0000313" key="3">
    <source>
        <dbReference type="Proteomes" id="UP000216308"/>
    </source>
</evidence>
<organism evidence="2 3">
    <name type="scientific">Halorubrum halodurans</name>
    <dbReference type="NCBI Taxonomy" id="1383851"/>
    <lineage>
        <taxon>Archaea</taxon>
        <taxon>Methanobacteriati</taxon>
        <taxon>Methanobacteriota</taxon>
        <taxon>Stenosarchaea group</taxon>
        <taxon>Halobacteria</taxon>
        <taxon>Halobacteriales</taxon>
        <taxon>Haloferacaceae</taxon>
        <taxon>Halorubrum</taxon>
    </lineage>
</organism>
<dbReference type="Proteomes" id="UP000216308">
    <property type="component" value="Unassembled WGS sequence"/>
</dbReference>
<evidence type="ECO:0000256" key="1">
    <source>
        <dbReference type="SAM" id="MobiDB-lite"/>
    </source>
</evidence>
<gene>
    <name evidence="2" type="ORF">DJ70_12350</name>
</gene>
<comment type="caution">
    <text evidence="2">The sequence shown here is derived from an EMBL/GenBank/DDBJ whole genome shotgun (WGS) entry which is preliminary data.</text>
</comment>